<feature type="domain" description="YrhK" evidence="2">
    <location>
        <begin position="23"/>
        <end position="76"/>
    </location>
</feature>
<protein>
    <submittedName>
        <fullName evidence="3">YrhK-like protein</fullName>
    </submittedName>
</protein>
<evidence type="ECO:0000313" key="4">
    <source>
        <dbReference type="Proteomes" id="UP000199598"/>
    </source>
</evidence>
<organism evidence="3 4">
    <name type="scientific">Pseudovibrio ascidiaceicola</name>
    <dbReference type="NCBI Taxonomy" id="285279"/>
    <lineage>
        <taxon>Bacteria</taxon>
        <taxon>Pseudomonadati</taxon>
        <taxon>Pseudomonadota</taxon>
        <taxon>Alphaproteobacteria</taxon>
        <taxon>Hyphomicrobiales</taxon>
        <taxon>Stappiaceae</taxon>
        <taxon>Pseudovibrio</taxon>
    </lineage>
</organism>
<comment type="caution">
    <text evidence="3">The sequence shown here is derived from an EMBL/GenBank/DDBJ whole genome shotgun (WGS) entry which is preliminary data.</text>
</comment>
<feature type="transmembrane region" description="Helical" evidence="1">
    <location>
        <begin position="24"/>
        <end position="45"/>
    </location>
</feature>
<evidence type="ECO:0000256" key="1">
    <source>
        <dbReference type="SAM" id="Phobius"/>
    </source>
</evidence>
<dbReference type="InterPro" id="IPR025424">
    <property type="entry name" value="YrhK_domain"/>
</dbReference>
<dbReference type="Proteomes" id="UP000199598">
    <property type="component" value="Unassembled WGS sequence"/>
</dbReference>
<dbReference type="Pfam" id="PF14145">
    <property type="entry name" value="YrhK"/>
    <property type="match status" value="1"/>
</dbReference>
<evidence type="ECO:0000313" key="3">
    <source>
        <dbReference type="EMBL" id="SFJ91712.1"/>
    </source>
</evidence>
<reference evidence="3 4" key="1">
    <citation type="submission" date="2016-10" db="EMBL/GenBank/DDBJ databases">
        <authorList>
            <person name="Varghese N."/>
            <person name="Submissions S."/>
        </authorList>
    </citation>
    <scope>NUCLEOTIDE SEQUENCE [LARGE SCALE GENOMIC DNA]</scope>
    <source>
        <strain evidence="3 4">DSM 16392</strain>
    </source>
</reference>
<gene>
    <name evidence="3" type="ORF">SAMN04488518_101258</name>
</gene>
<dbReference type="RefSeq" id="WP_093516152.1">
    <property type="nucleotide sequence ID" value="NZ_FOSK01000001.1"/>
</dbReference>
<dbReference type="EMBL" id="FOSK01000001">
    <property type="protein sequence ID" value="SFJ91712.1"/>
    <property type="molecule type" value="Genomic_DNA"/>
</dbReference>
<keyword evidence="1" id="KW-0812">Transmembrane</keyword>
<evidence type="ECO:0000259" key="2">
    <source>
        <dbReference type="Pfam" id="PF14145"/>
    </source>
</evidence>
<keyword evidence="1" id="KW-0472">Membrane</keyword>
<sequence>MALFHPDNCTMSERHKQIYAYCELAYTAVDFSAAALFVVGSILFFKEATTYVGTWLFLIGSILFGLRPTIKLFREIAYIRLGKYEDLPEGTENNTGWLNPDMK</sequence>
<feature type="transmembrane region" description="Helical" evidence="1">
    <location>
        <begin position="51"/>
        <end position="70"/>
    </location>
</feature>
<proteinExistence type="predicted"/>
<keyword evidence="1" id="KW-1133">Transmembrane helix</keyword>
<keyword evidence="4" id="KW-1185">Reference proteome</keyword>
<accession>A0A1I3V969</accession>
<name>A0A1I3V969_9HYPH</name>